<comment type="similarity">
    <text evidence="1">Belongs to the enoyl-CoA hydratase/isomerase family.</text>
</comment>
<dbReference type="RefSeq" id="WP_094843419.1">
    <property type="nucleotide sequence ID" value="NZ_NEVS01000004.1"/>
</dbReference>
<proteinExistence type="inferred from homology"/>
<gene>
    <name evidence="2" type="ORF">CAL28_22655</name>
</gene>
<dbReference type="GO" id="GO:0006635">
    <property type="term" value="P:fatty acid beta-oxidation"/>
    <property type="evidence" value="ECO:0007669"/>
    <property type="project" value="TreeGrafter"/>
</dbReference>
<keyword evidence="3" id="KW-1185">Reference proteome</keyword>
<dbReference type="Proteomes" id="UP000215767">
    <property type="component" value="Unassembled WGS sequence"/>
</dbReference>
<dbReference type="InterPro" id="IPR001753">
    <property type="entry name" value="Enoyl-CoA_hydra/iso"/>
</dbReference>
<dbReference type="GO" id="GO:0003824">
    <property type="term" value="F:catalytic activity"/>
    <property type="evidence" value="ECO:0007669"/>
    <property type="project" value="UniProtKB-ARBA"/>
</dbReference>
<protein>
    <submittedName>
        <fullName evidence="2">Enoyl-CoA hydratase</fullName>
    </submittedName>
</protein>
<evidence type="ECO:0000313" key="3">
    <source>
        <dbReference type="Proteomes" id="UP000215767"/>
    </source>
</evidence>
<dbReference type="SUPFAM" id="SSF52096">
    <property type="entry name" value="ClpP/crotonase"/>
    <property type="match status" value="1"/>
</dbReference>
<sequence length="262" mass="28107">MTTFQHPHAAVAVDAQGIATLRIIDAGKLNILSRRVVDGLILALEHLAAREDVRVVVLCAEQDKAFVAGSDIKEMAEFDQAGAIAYIDRLRQLCDGVRLLPMPVIARIPGWCLGGGMELALACDLRIASEAAHMGMPEVKVGVPSIIHAALLPRLVGQARATWMLLTGEVADAPEALSWGLLDRVVPPSALDAEVARIAGMLAGLGPRVLAQQKRLLREWQDEPLETSIRNGVLEFGAAFATGEPGRYMRGFLQEKARAKGG</sequence>
<dbReference type="OrthoDB" id="370015at2"/>
<dbReference type="EMBL" id="NEVS01000004">
    <property type="protein sequence ID" value="OZI62034.1"/>
    <property type="molecule type" value="Genomic_DNA"/>
</dbReference>
<dbReference type="Gene3D" id="3.90.226.10">
    <property type="entry name" value="2-enoyl-CoA Hydratase, Chain A, domain 1"/>
    <property type="match status" value="1"/>
</dbReference>
<evidence type="ECO:0000313" key="2">
    <source>
        <dbReference type="EMBL" id="OZI62034.1"/>
    </source>
</evidence>
<organism evidence="2 3">
    <name type="scientific">Bordetella genomosp. 11</name>
    <dbReference type="NCBI Taxonomy" id="1416808"/>
    <lineage>
        <taxon>Bacteria</taxon>
        <taxon>Pseudomonadati</taxon>
        <taxon>Pseudomonadota</taxon>
        <taxon>Betaproteobacteria</taxon>
        <taxon>Burkholderiales</taxon>
        <taxon>Alcaligenaceae</taxon>
        <taxon>Bordetella</taxon>
    </lineage>
</organism>
<dbReference type="NCBIfam" id="NF004795">
    <property type="entry name" value="PRK06143.1"/>
    <property type="match status" value="1"/>
</dbReference>
<name>A0A261UJG1_9BORD</name>
<reference evidence="3" key="1">
    <citation type="submission" date="2017-05" db="EMBL/GenBank/DDBJ databases">
        <title>Complete and WGS of Bordetella genogroups.</title>
        <authorList>
            <person name="Spilker T."/>
            <person name="Lipuma J."/>
        </authorList>
    </citation>
    <scope>NUCLEOTIDE SEQUENCE [LARGE SCALE GENOMIC DNA]</scope>
    <source>
        <strain evidence="3">AU8856</strain>
    </source>
</reference>
<dbReference type="PANTHER" id="PTHR11941:SF171">
    <property type="entry name" value="SD19268P"/>
    <property type="match status" value="1"/>
</dbReference>
<evidence type="ECO:0000256" key="1">
    <source>
        <dbReference type="ARBA" id="ARBA00005254"/>
    </source>
</evidence>
<dbReference type="PANTHER" id="PTHR11941">
    <property type="entry name" value="ENOYL-COA HYDRATASE-RELATED"/>
    <property type="match status" value="1"/>
</dbReference>
<accession>A0A261UJG1</accession>
<comment type="caution">
    <text evidence="2">The sequence shown here is derived from an EMBL/GenBank/DDBJ whole genome shotgun (WGS) entry which is preliminary data.</text>
</comment>
<dbReference type="CDD" id="cd06558">
    <property type="entry name" value="crotonase-like"/>
    <property type="match status" value="1"/>
</dbReference>
<dbReference type="InterPro" id="IPR029045">
    <property type="entry name" value="ClpP/crotonase-like_dom_sf"/>
</dbReference>
<dbReference type="Pfam" id="PF00378">
    <property type="entry name" value="ECH_1"/>
    <property type="match status" value="1"/>
</dbReference>
<dbReference type="AlphaFoldDB" id="A0A261UJG1"/>